<keyword evidence="2" id="KW-1185">Reference proteome</keyword>
<organism evidence="1 2">
    <name type="scientific">Sphingomonas jinjuensis</name>
    <dbReference type="NCBI Taxonomy" id="535907"/>
    <lineage>
        <taxon>Bacteria</taxon>
        <taxon>Pseudomonadati</taxon>
        <taxon>Pseudomonadota</taxon>
        <taxon>Alphaproteobacteria</taxon>
        <taxon>Sphingomonadales</taxon>
        <taxon>Sphingomonadaceae</taxon>
        <taxon>Sphingomonas</taxon>
    </lineage>
</organism>
<sequence>MAPDTGGDAMEAAAGVPVATNMVEGSRWGDPDFEPSFEWAEDHGGVFELLFVLTDDGGGVTLFVPDQQGIDPTLLAIASRYAEPAKADHAMPAQAGQPAGR</sequence>
<dbReference type="RefSeq" id="WP_183986945.1">
    <property type="nucleotide sequence ID" value="NZ_JACIEV010000012.1"/>
</dbReference>
<protein>
    <submittedName>
        <fullName evidence="1">Uncharacterized protein</fullName>
    </submittedName>
</protein>
<accession>A0A840FBP2</accession>
<evidence type="ECO:0000313" key="2">
    <source>
        <dbReference type="Proteomes" id="UP000529795"/>
    </source>
</evidence>
<dbReference type="Proteomes" id="UP000529795">
    <property type="component" value="Unassembled WGS sequence"/>
</dbReference>
<evidence type="ECO:0000313" key="1">
    <source>
        <dbReference type="EMBL" id="MBB4155440.1"/>
    </source>
</evidence>
<reference evidence="1 2" key="1">
    <citation type="submission" date="2020-08" db="EMBL/GenBank/DDBJ databases">
        <title>Genomic Encyclopedia of Type Strains, Phase IV (KMG-IV): sequencing the most valuable type-strain genomes for metagenomic binning, comparative biology and taxonomic classification.</title>
        <authorList>
            <person name="Goeker M."/>
        </authorList>
    </citation>
    <scope>NUCLEOTIDE SEQUENCE [LARGE SCALE GENOMIC DNA]</scope>
    <source>
        <strain evidence="1 2">YC6723</strain>
    </source>
</reference>
<gene>
    <name evidence="1" type="ORF">GGQ80_003363</name>
</gene>
<comment type="caution">
    <text evidence="1">The sequence shown here is derived from an EMBL/GenBank/DDBJ whole genome shotgun (WGS) entry which is preliminary data.</text>
</comment>
<proteinExistence type="predicted"/>
<name>A0A840FBP2_9SPHN</name>
<dbReference type="EMBL" id="JACIEV010000012">
    <property type="protein sequence ID" value="MBB4155440.1"/>
    <property type="molecule type" value="Genomic_DNA"/>
</dbReference>
<dbReference type="AlphaFoldDB" id="A0A840FBP2"/>